<accession>A0A4Y9FT53</accession>
<sequence length="159" mass="17364">MTDALLETLLARISDSGLVDDPVIEDDMVHGRARLVGPDAVVTVTIDPELEDVPDPDPEPLAAATTQLLEISATRWTALIEEVAAEIEDAVVEDDEEELVEDVDLRDDLEIVSVVVFADASLLSFRAEKQFPTARVLVQLGEDLELENVEVVDGDDQDE</sequence>
<name>A0A4Y9FT53_9MICO</name>
<comment type="caution">
    <text evidence="1">The sequence shown here is derived from an EMBL/GenBank/DDBJ whole genome shotgun (WGS) entry which is preliminary data.</text>
</comment>
<evidence type="ECO:0000313" key="2">
    <source>
        <dbReference type="Proteomes" id="UP000298358"/>
    </source>
</evidence>
<dbReference type="AlphaFoldDB" id="A0A4Y9FT53"/>
<organism evidence="1 2">
    <name type="scientific">Microbacterium paludicola</name>
    <dbReference type="NCBI Taxonomy" id="300019"/>
    <lineage>
        <taxon>Bacteria</taxon>
        <taxon>Bacillati</taxon>
        <taxon>Actinomycetota</taxon>
        <taxon>Actinomycetes</taxon>
        <taxon>Micrococcales</taxon>
        <taxon>Microbacteriaceae</taxon>
        <taxon>Microbacterium</taxon>
    </lineage>
</organism>
<proteinExistence type="predicted"/>
<dbReference type="OrthoDB" id="8859145at2"/>
<dbReference type="Proteomes" id="UP000298358">
    <property type="component" value="Unassembled WGS sequence"/>
</dbReference>
<dbReference type="RefSeq" id="WP_135114835.1">
    <property type="nucleotide sequence ID" value="NZ_JADGLL010000026.1"/>
</dbReference>
<reference evidence="1 2" key="1">
    <citation type="submission" date="2019-03" db="EMBL/GenBank/DDBJ databases">
        <title>Diversity of the mouse oral microbiome.</title>
        <authorList>
            <person name="Joseph S."/>
            <person name="Aduse-Opoku J."/>
            <person name="Curtis M."/>
            <person name="Wade W."/>
            <person name="Hashim A."/>
        </authorList>
    </citation>
    <scope>NUCLEOTIDE SEQUENCE [LARGE SCALE GENOMIC DNA]</scope>
    <source>
        <strain evidence="1 2">P1012</strain>
    </source>
</reference>
<gene>
    <name evidence="1" type="ORF">E4U02_10720</name>
</gene>
<evidence type="ECO:0000313" key="1">
    <source>
        <dbReference type="EMBL" id="TFU32405.1"/>
    </source>
</evidence>
<keyword evidence="2" id="KW-1185">Reference proteome</keyword>
<dbReference type="EMBL" id="SPQB01000026">
    <property type="protein sequence ID" value="TFU32405.1"/>
    <property type="molecule type" value="Genomic_DNA"/>
</dbReference>
<protein>
    <submittedName>
        <fullName evidence="1">Cytochrome C5</fullName>
    </submittedName>
</protein>